<comment type="cofactor">
    <cofactor evidence="2">
        <name>Mg(2+)</name>
        <dbReference type="ChEBI" id="CHEBI:18420"/>
    </cofactor>
</comment>
<evidence type="ECO:0000256" key="8">
    <source>
        <dbReference type="ARBA" id="ARBA00022723"/>
    </source>
</evidence>
<dbReference type="GO" id="GO:0004523">
    <property type="term" value="F:RNA-DNA hybrid ribonuclease activity"/>
    <property type="evidence" value="ECO:0007669"/>
    <property type="project" value="UniProtKB-EC"/>
</dbReference>
<evidence type="ECO:0000256" key="11">
    <source>
        <dbReference type="ARBA" id="ARBA00023211"/>
    </source>
</evidence>
<evidence type="ECO:0000256" key="7">
    <source>
        <dbReference type="ARBA" id="ARBA00022722"/>
    </source>
</evidence>
<keyword evidence="7 12" id="KW-0540">Nuclease</keyword>
<evidence type="ECO:0000256" key="6">
    <source>
        <dbReference type="ARBA" id="ARBA00022490"/>
    </source>
</evidence>
<proteinExistence type="inferred from homology"/>
<evidence type="ECO:0000256" key="13">
    <source>
        <dbReference type="RuleBase" id="RU003515"/>
    </source>
</evidence>
<dbReference type="InterPro" id="IPR036397">
    <property type="entry name" value="RNaseH_sf"/>
</dbReference>
<name>A0ABW5RI72_9MICO</name>
<evidence type="ECO:0000259" key="14">
    <source>
        <dbReference type="PROSITE" id="PS51975"/>
    </source>
</evidence>
<evidence type="ECO:0000256" key="3">
    <source>
        <dbReference type="ARBA" id="ARBA00004065"/>
    </source>
</evidence>
<dbReference type="EC" id="3.1.26.4" evidence="13"/>
<comment type="function">
    <text evidence="3 13">Endonuclease that specifically degrades the RNA of RNA-DNA hybrids.</text>
</comment>
<feature type="domain" description="RNase H type-2" evidence="14">
    <location>
        <begin position="19"/>
        <end position="223"/>
    </location>
</feature>
<dbReference type="InterPro" id="IPR001352">
    <property type="entry name" value="RNase_HII/HIII"/>
</dbReference>
<keyword evidence="16" id="KW-1185">Reference proteome</keyword>
<comment type="subcellular location">
    <subcellularLocation>
        <location evidence="4">Cytoplasm</location>
    </subcellularLocation>
</comment>
<evidence type="ECO:0000256" key="10">
    <source>
        <dbReference type="ARBA" id="ARBA00022801"/>
    </source>
</evidence>
<dbReference type="Gene3D" id="3.30.420.10">
    <property type="entry name" value="Ribonuclease H-like superfamily/Ribonuclease H"/>
    <property type="match status" value="1"/>
</dbReference>
<gene>
    <name evidence="15" type="ORF">ACFSUQ_05430</name>
</gene>
<evidence type="ECO:0000313" key="16">
    <source>
        <dbReference type="Proteomes" id="UP001597453"/>
    </source>
</evidence>
<evidence type="ECO:0000256" key="9">
    <source>
        <dbReference type="ARBA" id="ARBA00022759"/>
    </source>
</evidence>
<evidence type="ECO:0000256" key="5">
    <source>
        <dbReference type="ARBA" id="ARBA00007383"/>
    </source>
</evidence>
<comment type="similarity">
    <text evidence="5 13">Belongs to the RNase HII family.</text>
</comment>
<evidence type="ECO:0000256" key="4">
    <source>
        <dbReference type="ARBA" id="ARBA00004496"/>
    </source>
</evidence>
<keyword evidence="11" id="KW-0464">Manganese</keyword>
<dbReference type="CDD" id="cd07182">
    <property type="entry name" value="RNase_HII_bacteria_HII_like"/>
    <property type="match status" value="1"/>
</dbReference>
<comment type="catalytic activity">
    <reaction evidence="1 12 13">
        <text>Endonucleolytic cleavage to 5'-phosphomonoester.</text>
        <dbReference type="EC" id="3.1.26.4"/>
    </reaction>
</comment>
<feature type="binding site" evidence="12">
    <location>
        <position position="25"/>
    </location>
    <ligand>
        <name>a divalent metal cation</name>
        <dbReference type="ChEBI" id="CHEBI:60240"/>
    </ligand>
</feature>
<keyword evidence="9 12" id="KW-0255">Endonuclease</keyword>
<protein>
    <recommendedName>
        <fullName evidence="13">Ribonuclease</fullName>
        <ecNumber evidence="13">3.1.26.4</ecNumber>
    </recommendedName>
</protein>
<dbReference type="Pfam" id="PF01351">
    <property type="entry name" value="RNase_HII"/>
    <property type="match status" value="1"/>
</dbReference>
<dbReference type="PANTHER" id="PTHR10954">
    <property type="entry name" value="RIBONUCLEASE H2 SUBUNIT A"/>
    <property type="match status" value="1"/>
</dbReference>
<keyword evidence="6" id="KW-0963">Cytoplasm</keyword>
<dbReference type="InterPro" id="IPR024567">
    <property type="entry name" value="RNase_HII/HIII_dom"/>
</dbReference>
<feature type="binding site" evidence="12">
    <location>
        <position position="126"/>
    </location>
    <ligand>
        <name>a divalent metal cation</name>
        <dbReference type="ChEBI" id="CHEBI:60240"/>
    </ligand>
</feature>
<dbReference type="Proteomes" id="UP001597453">
    <property type="component" value="Unassembled WGS sequence"/>
</dbReference>
<dbReference type="PANTHER" id="PTHR10954:SF18">
    <property type="entry name" value="RIBONUCLEASE HII"/>
    <property type="match status" value="1"/>
</dbReference>
<evidence type="ECO:0000256" key="2">
    <source>
        <dbReference type="ARBA" id="ARBA00001946"/>
    </source>
</evidence>
<dbReference type="NCBIfam" id="NF000595">
    <property type="entry name" value="PRK00015.1-3"/>
    <property type="match status" value="1"/>
</dbReference>
<accession>A0ABW5RI72</accession>
<organism evidence="15 16">
    <name type="scientific">Gulosibacter bifidus</name>
    <dbReference type="NCBI Taxonomy" id="272239"/>
    <lineage>
        <taxon>Bacteria</taxon>
        <taxon>Bacillati</taxon>
        <taxon>Actinomycetota</taxon>
        <taxon>Actinomycetes</taxon>
        <taxon>Micrococcales</taxon>
        <taxon>Microbacteriaceae</taxon>
        <taxon>Gulosibacter</taxon>
    </lineage>
</organism>
<comment type="cofactor">
    <cofactor evidence="12">
        <name>Mn(2+)</name>
        <dbReference type="ChEBI" id="CHEBI:29035"/>
    </cofactor>
    <cofactor evidence="12">
        <name>Mg(2+)</name>
        <dbReference type="ChEBI" id="CHEBI:18420"/>
    </cofactor>
    <text evidence="12">Manganese or magnesium. Binds 1 divalent metal ion per monomer in the absence of substrate. May bind a second metal ion after substrate binding.</text>
</comment>
<evidence type="ECO:0000256" key="12">
    <source>
        <dbReference type="PROSITE-ProRule" id="PRU01319"/>
    </source>
</evidence>
<sequence length="223" mass="23726">MTPVDPTLDIERAQLRAAPVVIGMDEVGRGALAGPVVVGVSAVRAEEIEIGFPEGLRDSKLLTERRREALAPLADAWVWASATGWASADEIDQFGIGPSLAAAGVRALASLWEQGVPVDAATIVLDGTHDWLTPGCSAPLHVVTQPKADRDCASVAAASVIAKVARDRHMVELVETHPKWAPYGWERNKGYGSAQHREAIAELGACPEHRASWLHKILAGASR</sequence>
<evidence type="ECO:0000256" key="1">
    <source>
        <dbReference type="ARBA" id="ARBA00000077"/>
    </source>
</evidence>
<comment type="caution">
    <text evidence="15">The sequence shown here is derived from an EMBL/GenBank/DDBJ whole genome shotgun (WGS) entry which is preliminary data.</text>
</comment>
<evidence type="ECO:0000313" key="15">
    <source>
        <dbReference type="EMBL" id="MFD2674743.1"/>
    </source>
</evidence>
<dbReference type="SUPFAM" id="SSF53098">
    <property type="entry name" value="Ribonuclease H-like"/>
    <property type="match status" value="1"/>
</dbReference>
<dbReference type="EMBL" id="JBHUNF010000003">
    <property type="protein sequence ID" value="MFD2674743.1"/>
    <property type="molecule type" value="Genomic_DNA"/>
</dbReference>
<dbReference type="InterPro" id="IPR022898">
    <property type="entry name" value="RNase_HII"/>
</dbReference>
<feature type="binding site" evidence="12">
    <location>
        <position position="26"/>
    </location>
    <ligand>
        <name>a divalent metal cation</name>
        <dbReference type="ChEBI" id="CHEBI:60240"/>
    </ligand>
</feature>
<keyword evidence="8 12" id="KW-0479">Metal-binding</keyword>
<dbReference type="PROSITE" id="PS51975">
    <property type="entry name" value="RNASE_H_2"/>
    <property type="match status" value="1"/>
</dbReference>
<dbReference type="RefSeq" id="WP_066055970.1">
    <property type="nucleotide sequence ID" value="NZ_JBHUNF010000003.1"/>
</dbReference>
<keyword evidence="10 12" id="KW-0378">Hydrolase</keyword>
<dbReference type="InterPro" id="IPR012337">
    <property type="entry name" value="RNaseH-like_sf"/>
</dbReference>
<reference evidence="16" key="1">
    <citation type="journal article" date="2019" name="Int. J. Syst. Evol. Microbiol.">
        <title>The Global Catalogue of Microorganisms (GCM) 10K type strain sequencing project: providing services to taxonomists for standard genome sequencing and annotation.</title>
        <authorList>
            <consortium name="The Broad Institute Genomics Platform"/>
            <consortium name="The Broad Institute Genome Sequencing Center for Infectious Disease"/>
            <person name="Wu L."/>
            <person name="Ma J."/>
        </authorList>
    </citation>
    <scope>NUCLEOTIDE SEQUENCE [LARGE SCALE GENOMIC DNA]</scope>
    <source>
        <strain evidence="16">TISTR 1511</strain>
    </source>
</reference>